<dbReference type="PANTHER" id="PTHR45708:SF49">
    <property type="entry name" value="ENDOCHITINASE"/>
    <property type="match status" value="1"/>
</dbReference>
<dbReference type="Pfam" id="PF02839">
    <property type="entry name" value="CBM_5_12"/>
    <property type="match status" value="1"/>
</dbReference>
<comment type="catalytic activity">
    <reaction evidence="1">
        <text>Random endo-hydrolysis of N-acetyl-beta-D-glucosaminide (1-&gt;4)-beta-linkages in chitin and chitodextrins.</text>
        <dbReference type="EC" id="3.2.1.14"/>
    </reaction>
</comment>
<dbReference type="OMA" id="WARHISP"/>
<dbReference type="InterPro" id="IPR050542">
    <property type="entry name" value="Glycosyl_Hydrlase18_Chitinase"/>
</dbReference>
<evidence type="ECO:0000256" key="5">
    <source>
        <dbReference type="ARBA" id="ARBA00023277"/>
    </source>
</evidence>
<feature type="signal peptide" evidence="10">
    <location>
        <begin position="1"/>
        <end position="24"/>
    </location>
</feature>
<feature type="region of interest" description="Disordered" evidence="9">
    <location>
        <begin position="398"/>
        <end position="462"/>
    </location>
</feature>
<feature type="compositionally biased region" description="Low complexity" evidence="9">
    <location>
        <begin position="427"/>
        <end position="445"/>
    </location>
</feature>
<dbReference type="CDD" id="cd02877">
    <property type="entry name" value="GH18_hevamine_XipI_class_III"/>
    <property type="match status" value="1"/>
</dbReference>
<dbReference type="GO" id="GO:0030246">
    <property type="term" value="F:carbohydrate binding"/>
    <property type="evidence" value="ECO:0007669"/>
    <property type="project" value="InterPro"/>
</dbReference>
<feature type="chain" id="PRO_5012371808" description="chitinase" evidence="10">
    <location>
        <begin position="25"/>
        <end position="738"/>
    </location>
</feature>
<feature type="region of interest" description="Disordered" evidence="9">
    <location>
        <begin position="518"/>
        <end position="573"/>
    </location>
</feature>
<feature type="domain" description="GH18" evidence="11">
    <location>
        <begin position="31"/>
        <end position="334"/>
    </location>
</feature>
<dbReference type="GO" id="GO:0008843">
    <property type="term" value="F:endochitinase activity"/>
    <property type="evidence" value="ECO:0007669"/>
    <property type="project" value="UniProtKB-EC"/>
</dbReference>
<dbReference type="EC" id="3.2.1.14" evidence="2"/>
<keyword evidence="4" id="KW-0146">Chitin degradation</keyword>
<evidence type="ECO:0000256" key="3">
    <source>
        <dbReference type="ARBA" id="ARBA00022801"/>
    </source>
</evidence>
<keyword evidence="13" id="KW-1185">Reference proteome</keyword>
<evidence type="ECO:0000256" key="4">
    <source>
        <dbReference type="ARBA" id="ARBA00023024"/>
    </source>
</evidence>
<dbReference type="SMART" id="SM00495">
    <property type="entry name" value="ChtBD3"/>
    <property type="match status" value="4"/>
</dbReference>
<proteinExistence type="predicted"/>
<protein>
    <recommendedName>
        <fullName evidence="2">chitinase</fullName>
        <ecNumber evidence="2">3.2.1.14</ecNumber>
    </recommendedName>
</protein>
<dbReference type="PROSITE" id="PS51910">
    <property type="entry name" value="GH18_2"/>
    <property type="match status" value="1"/>
</dbReference>
<dbReference type="SUPFAM" id="SSF51055">
    <property type="entry name" value="Carbohydrate binding domain"/>
    <property type="match status" value="4"/>
</dbReference>
<dbReference type="AlphaFoldDB" id="A0A1X2HQX1"/>
<dbReference type="OrthoDB" id="6020543at2759"/>
<dbReference type="InterPro" id="IPR003610">
    <property type="entry name" value="CBM5/12"/>
</dbReference>
<dbReference type="PROSITE" id="PS01095">
    <property type="entry name" value="GH18_1"/>
    <property type="match status" value="1"/>
</dbReference>
<keyword evidence="10" id="KW-0732">Signal</keyword>
<dbReference type="Proteomes" id="UP000242180">
    <property type="component" value="Unassembled WGS sequence"/>
</dbReference>
<evidence type="ECO:0000256" key="1">
    <source>
        <dbReference type="ARBA" id="ARBA00000822"/>
    </source>
</evidence>
<dbReference type="GO" id="GO:0000272">
    <property type="term" value="P:polysaccharide catabolic process"/>
    <property type="evidence" value="ECO:0007669"/>
    <property type="project" value="UniProtKB-KW"/>
</dbReference>
<dbReference type="Gene3D" id="2.10.10.20">
    <property type="entry name" value="Carbohydrate-binding module superfamily 5/12"/>
    <property type="match status" value="4"/>
</dbReference>
<dbReference type="GO" id="GO:0005576">
    <property type="term" value="C:extracellular region"/>
    <property type="evidence" value="ECO:0007669"/>
    <property type="project" value="InterPro"/>
</dbReference>
<dbReference type="GO" id="GO:0006032">
    <property type="term" value="P:chitin catabolic process"/>
    <property type="evidence" value="ECO:0007669"/>
    <property type="project" value="UniProtKB-KW"/>
</dbReference>
<evidence type="ECO:0000256" key="6">
    <source>
        <dbReference type="ARBA" id="ARBA00023295"/>
    </source>
</evidence>
<dbReference type="PANTHER" id="PTHR45708">
    <property type="entry name" value="ENDOCHITINASE"/>
    <property type="match status" value="1"/>
</dbReference>
<keyword evidence="7" id="KW-0624">Polysaccharide degradation</keyword>
<evidence type="ECO:0000256" key="10">
    <source>
        <dbReference type="SAM" id="SignalP"/>
    </source>
</evidence>
<dbReference type="InterPro" id="IPR036573">
    <property type="entry name" value="CBM_sf_5/12"/>
</dbReference>
<dbReference type="InterPro" id="IPR001223">
    <property type="entry name" value="Glyco_hydro18_cat"/>
</dbReference>
<feature type="compositionally biased region" description="Polar residues" evidence="9">
    <location>
        <begin position="528"/>
        <end position="546"/>
    </location>
</feature>
<feature type="compositionally biased region" description="Low complexity" evidence="9">
    <location>
        <begin position="398"/>
        <end position="412"/>
    </location>
</feature>
<dbReference type="CDD" id="cd12215">
    <property type="entry name" value="ChiC_BD"/>
    <property type="match status" value="1"/>
</dbReference>
<dbReference type="Gene3D" id="3.20.20.80">
    <property type="entry name" value="Glycosidases"/>
    <property type="match status" value="1"/>
</dbReference>
<dbReference type="InterPro" id="IPR017853">
    <property type="entry name" value="GH"/>
</dbReference>
<keyword evidence="5" id="KW-0119">Carbohydrate metabolism</keyword>
<evidence type="ECO:0000313" key="13">
    <source>
        <dbReference type="Proteomes" id="UP000242180"/>
    </source>
</evidence>
<comment type="caution">
    <text evidence="12">The sequence shown here is derived from an EMBL/GenBank/DDBJ whole genome shotgun (WGS) entry which is preliminary data.</text>
</comment>
<dbReference type="InParanoid" id="A0A1X2HQX1"/>
<organism evidence="12 13">
    <name type="scientific">Syncephalastrum racemosum</name>
    <name type="common">Filamentous fungus</name>
    <dbReference type="NCBI Taxonomy" id="13706"/>
    <lineage>
        <taxon>Eukaryota</taxon>
        <taxon>Fungi</taxon>
        <taxon>Fungi incertae sedis</taxon>
        <taxon>Mucoromycota</taxon>
        <taxon>Mucoromycotina</taxon>
        <taxon>Mucoromycetes</taxon>
        <taxon>Mucorales</taxon>
        <taxon>Syncephalastraceae</taxon>
        <taxon>Syncephalastrum</taxon>
    </lineage>
</organism>
<dbReference type="InterPro" id="IPR045321">
    <property type="entry name" value="Cts1-like"/>
</dbReference>
<dbReference type="SUPFAM" id="SSF51445">
    <property type="entry name" value="(Trans)glycosidases"/>
    <property type="match status" value="1"/>
</dbReference>
<evidence type="ECO:0000256" key="8">
    <source>
        <dbReference type="RuleBase" id="RU000489"/>
    </source>
</evidence>
<dbReference type="EMBL" id="MCGN01000002">
    <property type="protein sequence ID" value="ORZ01793.1"/>
    <property type="molecule type" value="Genomic_DNA"/>
</dbReference>
<sequence length="738" mass="78804">MKSFTSLGVCASFLLVSLTTAVQAFENNCNKNLAVYWGQNSYGAANPNSSKDWQKPLRFYCEDDSLDMIPLAFLTTFFAAGGDPSINLANTCNSEHDSPFPGTELANCTSVMQDDIKYCQSRGKAVTLSLGGATGGVGFQSDSQATTFADNLWNLFLGGSSDTRPFGNAVLDGVDLDIEGGGSAHYQAFLGQLKSHFDSTDKKYYVTAAPQCVYPDANLQATMNAYPFDAVFVQFYNNPCGLQAYGQASQWNFGMWDYWARHISPNPDVKVYIGAPASNSAAGGGYVPLSDLQTIAVETRQSFPSFGGIMFWDESQAYNNGRMDQGIKKTLTNGGTCNASFKFPACDAPAFKSGQSYSAGSRVSSKYIWEAKWYASQEPTADANGEWSPVSACSESVSSPASSSAAPSSSSVDNQPSTSAAGPTTEASSGLPSLSSAALPPQSSSTGDDACGSSAAWSGSTAYSGGKQVVYSGQVWKAKWWTYGETPGGHSGVWVAQGSCVMENTSFEEHIAHPEASMTADPARDNDQGSVAVQTPESKNMQTSAVASEGVSLSAAEPTGSVSQNHMPTPLMSSSLSLADLSTSVLSDVPEASASMTTDKATGPSSCTGVLPLWRPNDHYESGSKVVYRHTVYVAQRENQNEDPSNTTGTWSVDDECTKRFDLRSRLQSMAFSRACKKIWSPESRYQSRDIVSHDGYLFRAQADSAGETPTAALRSWKRIGRCETDKKTVESPVMLKS</sequence>
<accession>A0A1X2HQX1</accession>
<evidence type="ECO:0000256" key="9">
    <source>
        <dbReference type="SAM" id="MobiDB-lite"/>
    </source>
</evidence>
<evidence type="ECO:0000256" key="2">
    <source>
        <dbReference type="ARBA" id="ARBA00012729"/>
    </source>
</evidence>
<feature type="compositionally biased region" description="Polar residues" evidence="9">
    <location>
        <begin position="413"/>
        <end position="426"/>
    </location>
</feature>
<dbReference type="STRING" id="13706.A0A1X2HQX1"/>
<gene>
    <name evidence="12" type="ORF">BCR43DRAFT_512618</name>
</gene>
<evidence type="ECO:0000256" key="7">
    <source>
        <dbReference type="ARBA" id="ARBA00023326"/>
    </source>
</evidence>
<reference evidence="12 13" key="1">
    <citation type="submission" date="2016-07" db="EMBL/GenBank/DDBJ databases">
        <title>Pervasive Adenine N6-methylation of Active Genes in Fungi.</title>
        <authorList>
            <consortium name="DOE Joint Genome Institute"/>
            <person name="Mondo S.J."/>
            <person name="Dannebaum R.O."/>
            <person name="Kuo R.C."/>
            <person name="Labutti K."/>
            <person name="Haridas S."/>
            <person name="Kuo A."/>
            <person name="Salamov A."/>
            <person name="Ahrendt S.R."/>
            <person name="Lipzen A."/>
            <person name="Sullivan W."/>
            <person name="Andreopoulos W.B."/>
            <person name="Clum A."/>
            <person name="Lindquist E."/>
            <person name="Daum C."/>
            <person name="Ramamoorthy G.K."/>
            <person name="Gryganskyi A."/>
            <person name="Culley D."/>
            <person name="Magnuson J.K."/>
            <person name="James T.Y."/>
            <person name="O'Malley M.A."/>
            <person name="Stajich J.E."/>
            <person name="Spatafora J.W."/>
            <person name="Visel A."/>
            <person name="Grigoriev I.V."/>
        </authorList>
    </citation>
    <scope>NUCLEOTIDE SEQUENCE [LARGE SCALE GENOMIC DNA]</scope>
    <source>
        <strain evidence="12 13">NRRL 2496</strain>
    </source>
</reference>
<keyword evidence="6 8" id="KW-0326">Glycosidase</keyword>
<evidence type="ECO:0000259" key="11">
    <source>
        <dbReference type="PROSITE" id="PS51910"/>
    </source>
</evidence>
<keyword evidence="3 8" id="KW-0378">Hydrolase</keyword>
<dbReference type="InterPro" id="IPR001579">
    <property type="entry name" value="Glyco_hydro_18_chit_AS"/>
</dbReference>
<evidence type="ECO:0000313" key="12">
    <source>
        <dbReference type="EMBL" id="ORZ01793.1"/>
    </source>
</evidence>
<name>A0A1X2HQX1_SYNRA</name>
<dbReference type="Pfam" id="PF00704">
    <property type="entry name" value="Glyco_hydro_18"/>
    <property type="match status" value="1"/>
</dbReference>